<sequence>MGVSVDSSYFRRLSLCETISRTLQVYKTGLWVFCQLSLLTLVVYALISAAALMILMPALGMEDGADQMEDPEYLMDHFASFYILMGVDILLVFLIGAVGNGAYVRAVADITLQQDPVLKNCIQVGFQHARVVLTASFVGGLGVMVGCILLYVPGVYLMVRWFLVNPVIVVEGLGAMAALKRSGELVSGSWCYVFCTYMVSALVLTFLQLLWKGFVNYNLFTPLGSLVGHIPSVLGGPFLAIMMTIMYINLRVEKEGLNAELFARNLGESDGGNPGETSYSSLISKDEEEVVTVTSETV</sequence>
<evidence type="ECO:0000313" key="3">
    <source>
        <dbReference type="Proteomes" id="UP001153069"/>
    </source>
</evidence>
<feature type="transmembrane region" description="Helical" evidence="1">
    <location>
        <begin position="79"/>
        <end position="104"/>
    </location>
</feature>
<protein>
    <submittedName>
        <fullName evidence="2">Uncharacterized protein</fullName>
    </submittedName>
</protein>
<feature type="transmembrane region" description="Helical" evidence="1">
    <location>
        <begin position="158"/>
        <end position="179"/>
    </location>
</feature>
<dbReference type="AlphaFoldDB" id="A0A9N8H821"/>
<feature type="transmembrane region" description="Helical" evidence="1">
    <location>
        <begin position="131"/>
        <end position="152"/>
    </location>
</feature>
<reference evidence="2" key="1">
    <citation type="submission" date="2020-06" db="EMBL/GenBank/DDBJ databases">
        <authorList>
            <consortium name="Plant Systems Biology data submission"/>
        </authorList>
    </citation>
    <scope>NUCLEOTIDE SEQUENCE</scope>
    <source>
        <strain evidence="2">D6</strain>
    </source>
</reference>
<organism evidence="2 3">
    <name type="scientific">Seminavis robusta</name>
    <dbReference type="NCBI Taxonomy" id="568900"/>
    <lineage>
        <taxon>Eukaryota</taxon>
        <taxon>Sar</taxon>
        <taxon>Stramenopiles</taxon>
        <taxon>Ochrophyta</taxon>
        <taxon>Bacillariophyta</taxon>
        <taxon>Bacillariophyceae</taxon>
        <taxon>Bacillariophycidae</taxon>
        <taxon>Naviculales</taxon>
        <taxon>Naviculaceae</taxon>
        <taxon>Seminavis</taxon>
    </lineage>
</organism>
<keyword evidence="1" id="KW-1133">Transmembrane helix</keyword>
<keyword evidence="1" id="KW-0472">Membrane</keyword>
<feature type="transmembrane region" description="Helical" evidence="1">
    <location>
        <begin position="223"/>
        <end position="248"/>
    </location>
</feature>
<name>A0A9N8H821_9STRA</name>
<dbReference type="EMBL" id="CAICTM010000222">
    <property type="protein sequence ID" value="CAB9505208.1"/>
    <property type="molecule type" value="Genomic_DNA"/>
</dbReference>
<keyword evidence="3" id="KW-1185">Reference proteome</keyword>
<feature type="transmembrane region" description="Helical" evidence="1">
    <location>
        <begin position="30"/>
        <end position="59"/>
    </location>
</feature>
<gene>
    <name evidence="2" type="ORF">SEMRO_223_G091290.1</name>
</gene>
<dbReference type="Proteomes" id="UP001153069">
    <property type="component" value="Unassembled WGS sequence"/>
</dbReference>
<evidence type="ECO:0000256" key="1">
    <source>
        <dbReference type="SAM" id="Phobius"/>
    </source>
</evidence>
<feature type="transmembrane region" description="Helical" evidence="1">
    <location>
        <begin position="191"/>
        <end position="211"/>
    </location>
</feature>
<accession>A0A9N8H821</accession>
<proteinExistence type="predicted"/>
<evidence type="ECO:0000313" key="2">
    <source>
        <dbReference type="EMBL" id="CAB9505208.1"/>
    </source>
</evidence>
<keyword evidence="1" id="KW-0812">Transmembrane</keyword>
<dbReference type="OrthoDB" id="51686at2759"/>
<comment type="caution">
    <text evidence="2">The sequence shown here is derived from an EMBL/GenBank/DDBJ whole genome shotgun (WGS) entry which is preliminary data.</text>
</comment>